<dbReference type="Gene3D" id="3.40.50.2000">
    <property type="entry name" value="Glycogen Phosphorylase B"/>
    <property type="match status" value="1"/>
</dbReference>
<dbReference type="AlphaFoldDB" id="A0A4Q1KEU1"/>
<dbReference type="RefSeq" id="WP_129465634.1">
    <property type="nucleotide sequence ID" value="NZ_SBKQ01000020.1"/>
</dbReference>
<keyword evidence="2" id="KW-0808">Transferase</keyword>
<dbReference type="OrthoDB" id="798298at2"/>
<organism evidence="2 3">
    <name type="scientific">Flavobacterium piscinae</name>
    <dbReference type="NCBI Taxonomy" id="2506424"/>
    <lineage>
        <taxon>Bacteria</taxon>
        <taxon>Pseudomonadati</taxon>
        <taxon>Bacteroidota</taxon>
        <taxon>Flavobacteriia</taxon>
        <taxon>Flavobacteriales</taxon>
        <taxon>Flavobacteriaceae</taxon>
        <taxon>Flavobacterium</taxon>
    </lineage>
</organism>
<dbReference type="InterPro" id="IPR001296">
    <property type="entry name" value="Glyco_trans_1"/>
</dbReference>
<evidence type="ECO:0000313" key="2">
    <source>
        <dbReference type="EMBL" id="RXR27735.1"/>
    </source>
</evidence>
<reference evidence="3" key="1">
    <citation type="submission" date="2019-01" db="EMBL/GenBank/DDBJ databases">
        <title>Cytophagaceae bacterium strain CAR-16.</title>
        <authorList>
            <person name="Chen W.-M."/>
        </authorList>
    </citation>
    <scope>NUCLEOTIDE SEQUENCE [LARGE SCALE GENOMIC DNA]</scope>
    <source>
        <strain evidence="3">ICH-30</strain>
    </source>
</reference>
<dbReference type="PANTHER" id="PTHR12526">
    <property type="entry name" value="GLYCOSYLTRANSFERASE"/>
    <property type="match status" value="1"/>
</dbReference>
<dbReference type="GO" id="GO:0016757">
    <property type="term" value="F:glycosyltransferase activity"/>
    <property type="evidence" value="ECO:0007669"/>
    <property type="project" value="InterPro"/>
</dbReference>
<dbReference type="EMBL" id="SBKQ01000020">
    <property type="protein sequence ID" value="RXR27735.1"/>
    <property type="molecule type" value="Genomic_DNA"/>
</dbReference>
<protein>
    <submittedName>
        <fullName evidence="2">Glycosyltransferase</fullName>
    </submittedName>
</protein>
<dbReference type="SUPFAM" id="SSF53756">
    <property type="entry name" value="UDP-Glycosyltransferase/glycogen phosphorylase"/>
    <property type="match status" value="1"/>
</dbReference>
<dbReference type="Proteomes" id="UP000289734">
    <property type="component" value="Unassembled WGS sequence"/>
</dbReference>
<dbReference type="CDD" id="cd03811">
    <property type="entry name" value="GT4_GT28_WabH-like"/>
    <property type="match status" value="1"/>
</dbReference>
<feature type="domain" description="Glycosyl transferase family 1" evidence="1">
    <location>
        <begin position="228"/>
        <end position="374"/>
    </location>
</feature>
<dbReference type="PANTHER" id="PTHR12526:SF630">
    <property type="entry name" value="GLYCOSYLTRANSFERASE"/>
    <property type="match status" value="1"/>
</dbReference>
<comment type="caution">
    <text evidence="2">The sequence shown here is derived from an EMBL/GenBank/DDBJ whole genome shotgun (WGS) entry which is preliminary data.</text>
</comment>
<dbReference type="Pfam" id="PF00534">
    <property type="entry name" value="Glycos_transf_1"/>
    <property type="match status" value="1"/>
</dbReference>
<accession>A0A4Q1KEU1</accession>
<sequence length="397" mass="45546">MANQKKKILFIINNLHCGGAENALISLLHVFDYTRFEVDLLLMKYEGVFLHKVPPSVRILPSPKEIVFFDMPFKQVLYKSIKGFRPDILLARLFYFFYVRHEPVPTIKDQKLWRALRLCLPKLPNRYDVAISYLENIPNCYNVDKVTATKKIAFIRNDYDKLGMDPKLDRPYFKQLTALLTVSKSCEAILHHHFSDLPIQIGTMQSVFSLDTIKVMADEPIAEDFSGTTIVSVGRLYPQKGFDLAIAACSILVSKGYAIKWYVLGEGSLRNELQQQIDDLHLHQHFFLIGQKENPYPYLLKATLYAQTSRFEGKSRATEEAKILQKVILATNFPTVNDQLKHLENGYIVDLTAEAIAAGIQQLLDNEEIREKLKDTLSSSQINNTKELKILYDIIEN</sequence>
<evidence type="ECO:0000259" key="1">
    <source>
        <dbReference type="Pfam" id="PF00534"/>
    </source>
</evidence>
<evidence type="ECO:0000313" key="3">
    <source>
        <dbReference type="Proteomes" id="UP000289734"/>
    </source>
</evidence>
<proteinExistence type="predicted"/>
<name>A0A4Q1KEU1_9FLAO</name>
<gene>
    <name evidence="2" type="ORF">EQG68_14625</name>
</gene>
<keyword evidence="3" id="KW-1185">Reference proteome</keyword>